<proteinExistence type="predicted"/>
<feature type="non-terminal residue" evidence="1">
    <location>
        <position position="91"/>
    </location>
</feature>
<accession>A0A381R0Q1</accession>
<dbReference type="EMBL" id="UINC01001627">
    <property type="protein sequence ID" value="SUZ85276.1"/>
    <property type="molecule type" value="Genomic_DNA"/>
</dbReference>
<evidence type="ECO:0000313" key="1">
    <source>
        <dbReference type="EMBL" id="SUZ85276.1"/>
    </source>
</evidence>
<sequence>MRGTPLISTASTPVTPLRSFRLSAITGGSAFWATHGGILHIWLTEGHFLGGYGRATASHLASIHASEAFPDRTGYSPAANTPDAVNRHIVN</sequence>
<gene>
    <name evidence="1" type="ORF">METZ01_LOCUS38130</name>
</gene>
<name>A0A381R0Q1_9ZZZZ</name>
<reference evidence="1" key="1">
    <citation type="submission" date="2018-05" db="EMBL/GenBank/DDBJ databases">
        <authorList>
            <person name="Lanie J.A."/>
            <person name="Ng W.-L."/>
            <person name="Kazmierczak K.M."/>
            <person name="Andrzejewski T.M."/>
            <person name="Davidsen T.M."/>
            <person name="Wayne K.J."/>
            <person name="Tettelin H."/>
            <person name="Glass J.I."/>
            <person name="Rusch D."/>
            <person name="Podicherti R."/>
            <person name="Tsui H.-C.T."/>
            <person name="Winkler M.E."/>
        </authorList>
    </citation>
    <scope>NUCLEOTIDE SEQUENCE</scope>
</reference>
<dbReference type="AlphaFoldDB" id="A0A381R0Q1"/>
<protein>
    <submittedName>
        <fullName evidence="1">Uncharacterized protein</fullName>
    </submittedName>
</protein>
<organism evidence="1">
    <name type="scientific">marine metagenome</name>
    <dbReference type="NCBI Taxonomy" id="408172"/>
    <lineage>
        <taxon>unclassified sequences</taxon>
        <taxon>metagenomes</taxon>
        <taxon>ecological metagenomes</taxon>
    </lineage>
</organism>